<accession>A0A0B6ZKY7</accession>
<feature type="domain" description="AAA ATPase AAA+ lid" evidence="1">
    <location>
        <begin position="5"/>
        <end position="40"/>
    </location>
</feature>
<evidence type="ECO:0000313" key="2">
    <source>
        <dbReference type="EMBL" id="CEK69188.1"/>
    </source>
</evidence>
<protein>
    <recommendedName>
        <fullName evidence="1">AAA ATPase AAA+ lid domain-containing protein</fullName>
    </recommendedName>
</protein>
<gene>
    <name evidence="2" type="primary">ORF69294</name>
    <name evidence="3" type="synonym">ORF69300</name>
</gene>
<dbReference type="Gene3D" id="1.10.8.60">
    <property type="match status" value="1"/>
</dbReference>
<name>A0A0B6ZKY7_9EUPU</name>
<organism evidence="2">
    <name type="scientific">Arion vulgaris</name>
    <dbReference type="NCBI Taxonomy" id="1028688"/>
    <lineage>
        <taxon>Eukaryota</taxon>
        <taxon>Metazoa</taxon>
        <taxon>Spiralia</taxon>
        <taxon>Lophotrochozoa</taxon>
        <taxon>Mollusca</taxon>
        <taxon>Gastropoda</taxon>
        <taxon>Heterobranchia</taxon>
        <taxon>Euthyneura</taxon>
        <taxon>Panpulmonata</taxon>
        <taxon>Eupulmonata</taxon>
        <taxon>Stylommatophora</taxon>
        <taxon>Helicina</taxon>
        <taxon>Arionoidea</taxon>
        <taxon>Arionidae</taxon>
        <taxon>Arion</taxon>
    </lineage>
</organism>
<dbReference type="Pfam" id="PF17862">
    <property type="entry name" value="AAA_lid_3"/>
    <property type="match status" value="1"/>
</dbReference>
<evidence type="ECO:0000313" key="3">
    <source>
        <dbReference type="EMBL" id="CEK69190.1"/>
    </source>
</evidence>
<sequence>MAASNIDIDELSRRTEYFSGADLKNLCLEAGLIALRENLGMENICSSFLVTNDHFVQALNIVKPSLTESHLEV</sequence>
<dbReference type="EMBL" id="HACG01022323">
    <property type="protein sequence ID" value="CEK69188.1"/>
    <property type="molecule type" value="Transcribed_RNA"/>
</dbReference>
<reference evidence="2" key="1">
    <citation type="submission" date="2014-12" db="EMBL/GenBank/DDBJ databases">
        <title>Insight into the proteome of Arion vulgaris.</title>
        <authorList>
            <person name="Aradska J."/>
            <person name="Bulat T."/>
            <person name="Smidak R."/>
            <person name="Sarate P."/>
            <person name="Gangsoo J."/>
            <person name="Sialana F."/>
            <person name="Bilban M."/>
            <person name="Lubec G."/>
        </authorList>
    </citation>
    <scope>NUCLEOTIDE SEQUENCE</scope>
    <source>
        <tissue evidence="2">Skin</tissue>
    </source>
</reference>
<dbReference type="InterPro" id="IPR041569">
    <property type="entry name" value="AAA_lid_3"/>
</dbReference>
<evidence type="ECO:0000259" key="1">
    <source>
        <dbReference type="Pfam" id="PF17862"/>
    </source>
</evidence>
<proteinExistence type="predicted"/>
<dbReference type="AlphaFoldDB" id="A0A0B6ZKY7"/>
<dbReference type="EMBL" id="HACG01022325">
    <property type="protein sequence ID" value="CEK69190.1"/>
    <property type="molecule type" value="Transcribed_RNA"/>
</dbReference>